<dbReference type="Gene3D" id="3.90.79.10">
    <property type="entry name" value="Nucleoside Triphosphate Pyrophosphohydrolase"/>
    <property type="match status" value="1"/>
</dbReference>
<dbReference type="InterPro" id="IPR000086">
    <property type="entry name" value="NUDIX_hydrolase_dom"/>
</dbReference>
<proteinExistence type="predicted"/>
<keyword evidence="1" id="KW-0378">Hydrolase</keyword>
<feature type="domain" description="Nudix hydrolase" evidence="2">
    <location>
        <begin position="20"/>
        <end position="143"/>
    </location>
</feature>
<gene>
    <name evidence="3" type="ORF">ACFQ2K_06985</name>
</gene>
<accession>A0ABW2WN52</accession>
<dbReference type="Proteomes" id="UP001596915">
    <property type="component" value="Unassembled WGS sequence"/>
</dbReference>
<sequence length="150" mass="16094">MDQGNIDQGNTGASPPEQSEPLLVIAAAVVQDGRLLVVSKKAAPDVFYLPGGKPDVDEDMLETLARELEEELGVQPLEPRFLADIEAVAALEGVPMKMTVFEARLGRPPRPAAELAHMRWVSGNEDGTQLAPAVRDHVLPLLRRSGVLAA</sequence>
<evidence type="ECO:0000259" key="2">
    <source>
        <dbReference type="PROSITE" id="PS51462"/>
    </source>
</evidence>
<dbReference type="PROSITE" id="PS00893">
    <property type="entry name" value="NUDIX_BOX"/>
    <property type="match status" value="1"/>
</dbReference>
<evidence type="ECO:0000256" key="1">
    <source>
        <dbReference type="ARBA" id="ARBA00022801"/>
    </source>
</evidence>
<dbReference type="SUPFAM" id="SSF55811">
    <property type="entry name" value="Nudix"/>
    <property type="match status" value="1"/>
</dbReference>
<dbReference type="EMBL" id="JBHTGL010000008">
    <property type="protein sequence ID" value="MFD0622608.1"/>
    <property type="molecule type" value="Genomic_DNA"/>
</dbReference>
<evidence type="ECO:0000313" key="3">
    <source>
        <dbReference type="EMBL" id="MFD0622608.1"/>
    </source>
</evidence>
<dbReference type="PROSITE" id="PS51462">
    <property type="entry name" value="NUDIX"/>
    <property type="match status" value="1"/>
</dbReference>
<dbReference type="InterPro" id="IPR015797">
    <property type="entry name" value="NUDIX_hydrolase-like_dom_sf"/>
</dbReference>
<evidence type="ECO:0000313" key="4">
    <source>
        <dbReference type="Proteomes" id="UP001596915"/>
    </source>
</evidence>
<keyword evidence="4" id="KW-1185">Reference proteome</keyword>
<comment type="caution">
    <text evidence="3">The sequence shown here is derived from an EMBL/GenBank/DDBJ whole genome shotgun (WGS) entry which is preliminary data.</text>
</comment>
<reference evidence="4" key="1">
    <citation type="journal article" date="2019" name="Int. J. Syst. Evol. Microbiol.">
        <title>The Global Catalogue of Microorganisms (GCM) 10K type strain sequencing project: providing services to taxonomists for standard genome sequencing and annotation.</title>
        <authorList>
            <consortium name="The Broad Institute Genomics Platform"/>
            <consortium name="The Broad Institute Genome Sequencing Center for Infectious Disease"/>
            <person name="Wu L."/>
            <person name="Ma J."/>
        </authorList>
    </citation>
    <scope>NUCLEOTIDE SEQUENCE [LARGE SCALE GENOMIC DNA]</scope>
    <source>
        <strain evidence="4">JCM 12607</strain>
    </source>
</reference>
<name>A0ABW2WN52_9ACTN</name>
<protein>
    <submittedName>
        <fullName evidence="3">NUDIX domain-containing protein</fullName>
    </submittedName>
</protein>
<dbReference type="Pfam" id="PF00293">
    <property type="entry name" value="NUDIX"/>
    <property type="match status" value="1"/>
</dbReference>
<organism evidence="3 4">
    <name type="scientific">Streptomyces sanglieri</name>
    <dbReference type="NCBI Taxonomy" id="193460"/>
    <lineage>
        <taxon>Bacteria</taxon>
        <taxon>Bacillati</taxon>
        <taxon>Actinomycetota</taxon>
        <taxon>Actinomycetes</taxon>
        <taxon>Kitasatosporales</taxon>
        <taxon>Streptomycetaceae</taxon>
        <taxon>Streptomyces</taxon>
    </lineage>
</organism>
<dbReference type="CDD" id="cd04690">
    <property type="entry name" value="NUDIX_Hydrolase"/>
    <property type="match status" value="1"/>
</dbReference>
<dbReference type="InterPro" id="IPR020084">
    <property type="entry name" value="NUDIX_hydrolase_CS"/>
</dbReference>